<dbReference type="PANTHER" id="PTHR10459:SF108">
    <property type="entry name" value="POLY [ADP-RIBOSE] POLYMERASE"/>
    <property type="match status" value="1"/>
</dbReference>
<dbReference type="GO" id="GO:1990404">
    <property type="term" value="F:NAD+-protein mono-ADP-ribosyltransferase activity"/>
    <property type="evidence" value="ECO:0007669"/>
    <property type="project" value="TreeGrafter"/>
</dbReference>
<organism evidence="6 7">
    <name type="scientific">Bursaphelenchus xylophilus</name>
    <name type="common">Pinewood nematode worm</name>
    <name type="synonym">Aphelenchoides xylophilus</name>
    <dbReference type="NCBI Taxonomy" id="6326"/>
    <lineage>
        <taxon>Eukaryota</taxon>
        <taxon>Metazoa</taxon>
        <taxon>Ecdysozoa</taxon>
        <taxon>Nematoda</taxon>
        <taxon>Chromadorea</taxon>
        <taxon>Rhabditida</taxon>
        <taxon>Tylenchina</taxon>
        <taxon>Tylenchomorpha</taxon>
        <taxon>Aphelenchoidea</taxon>
        <taxon>Aphelenchoididae</taxon>
        <taxon>Bursaphelenchus</taxon>
    </lineage>
</organism>
<dbReference type="PANTHER" id="PTHR10459">
    <property type="entry name" value="DNA LIGASE"/>
    <property type="match status" value="1"/>
</dbReference>
<keyword evidence="3" id="KW-0520">NAD</keyword>
<keyword evidence="1" id="KW-0328">Glycosyltransferase</keyword>
<feature type="region of interest" description="Disordered" evidence="4">
    <location>
        <begin position="1"/>
        <end position="46"/>
    </location>
</feature>
<accession>A0A1I7SCG5</accession>
<dbReference type="InterPro" id="IPR012317">
    <property type="entry name" value="Poly(ADP-ribose)pol_cat_dom"/>
</dbReference>
<sequence>MTNVGGNGQVNNIKSPSESRGFFERSADRRPNDGEPSDAEKHAAAMKRRHEIVDPATGLCCQELWKFREREAKKVLDARVASLSNDKWTDGDVESIMDLFSRLEVPDSADVQKIVATFLHSHNEPGSMLWLGRYLDATCGGPYEKAKLEVKHVWNVDHPDNCRFRGELGNIHFLMHGTHKSQVYPILKGAASRPEMNAPAKAVAGSGIYFQTNSLKAANFTLPGAYGKAKKADQQLDFLEDGATFYLFLCHVAMGNTVYMPKTMSKTDDYLNDIYLKHDSIVLEGLFAPQKKLMLDNDNIALPLGPFVRQPDQSYVDVQCRQICDDYVVRNSTQVRFAYLLEVVYHKLLE</sequence>
<evidence type="ECO:0000313" key="6">
    <source>
        <dbReference type="Proteomes" id="UP000095284"/>
    </source>
</evidence>
<evidence type="ECO:0000313" key="7">
    <source>
        <dbReference type="WBParaSite" id="BXY_1071700.1"/>
    </source>
</evidence>
<evidence type="ECO:0000256" key="2">
    <source>
        <dbReference type="ARBA" id="ARBA00022679"/>
    </source>
</evidence>
<dbReference type="WBParaSite" id="BXY_1071700.1">
    <property type="protein sequence ID" value="BXY_1071700.1"/>
    <property type="gene ID" value="BXY_1071700"/>
</dbReference>
<dbReference type="InterPro" id="IPR050800">
    <property type="entry name" value="ARTD/PARP"/>
</dbReference>
<dbReference type="AlphaFoldDB" id="A0A1I7SCG5"/>
<feature type="compositionally biased region" description="Polar residues" evidence="4">
    <location>
        <begin position="9"/>
        <end position="18"/>
    </location>
</feature>
<keyword evidence="2" id="KW-0808">Transferase</keyword>
<evidence type="ECO:0000256" key="4">
    <source>
        <dbReference type="SAM" id="MobiDB-lite"/>
    </source>
</evidence>
<dbReference type="SUPFAM" id="SSF56399">
    <property type="entry name" value="ADP-ribosylation"/>
    <property type="match status" value="1"/>
</dbReference>
<dbReference type="GO" id="GO:0003950">
    <property type="term" value="F:NAD+ poly-ADP-ribosyltransferase activity"/>
    <property type="evidence" value="ECO:0007669"/>
    <property type="project" value="InterPro"/>
</dbReference>
<dbReference type="Pfam" id="PF00644">
    <property type="entry name" value="PARP"/>
    <property type="match status" value="1"/>
</dbReference>
<dbReference type="GO" id="GO:0006302">
    <property type="term" value="P:double-strand break repair"/>
    <property type="evidence" value="ECO:0007669"/>
    <property type="project" value="TreeGrafter"/>
</dbReference>
<evidence type="ECO:0000259" key="5">
    <source>
        <dbReference type="Pfam" id="PF00644"/>
    </source>
</evidence>
<dbReference type="GO" id="GO:0005730">
    <property type="term" value="C:nucleolus"/>
    <property type="evidence" value="ECO:0007669"/>
    <property type="project" value="TreeGrafter"/>
</dbReference>
<reference evidence="7" key="1">
    <citation type="submission" date="2016-11" db="UniProtKB">
        <authorList>
            <consortium name="WormBaseParasite"/>
        </authorList>
    </citation>
    <scope>IDENTIFICATION</scope>
</reference>
<name>A0A1I7SCG5_BURXY</name>
<proteinExistence type="predicted"/>
<dbReference type="Proteomes" id="UP000095284">
    <property type="component" value="Unplaced"/>
</dbReference>
<feature type="compositionally biased region" description="Basic and acidic residues" evidence="4">
    <location>
        <begin position="21"/>
        <end position="43"/>
    </location>
</feature>
<evidence type="ECO:0000256" key="3">
    <source>
        <dbReference type="ARBA" id="ARBA00023027"/>
    </source>
</evidence>
<evidence type="ECO:0000256" key="1">
    <source>
        <dbReference type="ARBA" id="ARBA00022676"/>
    </source>
</evidence>
<protein>
    <submittedName>
        <fullName evidence="7">PARP catalytic domain-containing protein</fullName>
    </submittedName>
</protein>
<dbReference type="Gene3D" id="3.90.228.10">
    <property type="match status" value="1"/>
</dbReference>
<feature type="domain" description="PARP catalytic" evidence="5">
    <location>
        <begin position="143"/>
        <end position="343"/>
    </location>
</feature>
<dbReference type="GO" id="GO:0070212">
    <property type="term" value="P:protein poly-ADP-ribosylation"/>
    <property type="evidence" value="ECO:0007669"/>
    <property type="project" value="TreeGrafter"/>
</dbReference>